<dbReference type="InParanoid" id="D3B912"/>
<gene>
    <name evidence="9" type="primary">orcB</name>
    <name evidence="9" type="ORF">PPL_04956</name>
</gene>
<dbReference type="GO" id="GO:0006260">
    <property type="term" value="P:DNA replication"/>
    <property type="evidence" value="ECO:0007669"/>
    <property type="project" value="UniProtKB-UniRule"/>
</dbReference>
<evidence type="ECO:0000256" key="3">
    <source>
        <dbReference type="ARBA" id="ARBA00022705"/>
    </source>
</evidence>
<feature type="compositionally biased region" description="Basic residues" evidence="6">
    <location>
        <begin position="67"/>
        <end position="77"/>
    </location>
</feature>
<feature type="domain" description="Origin recognition complex subunit 2 winged-helix" evidence="8">
    <location>
        <begin position="392"/>
        <end position="435"/>
    </location>
</feature>
<feature type="domain" description="Origin recognition complex subunit 2 RecA-like" evidence="7">
    <location>
        <begin position="166"/>
        <end position="335"/>
    </location>
</feature>
<evidence type="ECO:0000256" key="5">
    <source>
        <dbReference type="RuleBase" id="RU368084"/>
    </source>
</evidence>
<reference evidence="9 10" key="1">
    <citation type="journal article" date="2011" name="Genome Res.">
        <title>Phylogeny-wide analysis of social amoeba genomes highlights ancient origins for complex intercellular communication.</title>
        <authorList>
            <person name="Heidel A.J."/>
            <person name="Lawal H.M."/>
            <person name="Felder M."/>
            <person name="Schilde C."/>
            <person name="Helps N.R."/>
            <person name="Tunggal B."/>
            <person name="Rivero F."/>
            <person name="John U."/>
            <person name="Schleicher M."/>
            <person name="Eichinger L."/>
            <person name="Platzer M."/>
            <person name="Noegel A.A."/>
            <person name="Schaap P."/>
            <person name="Gloeckner G."/>
        </authorList>
    </citation>
    <scope>NUCLEOTIDE SEQUENCE [LARGE SCALE GENOMIC DNA]</scope>
    <source>
        <strain evidence="10">ATCC 26659 / Pp 5 / PN500</strain>
    </source>
</reference>
<sequence length="499" mass="57045">MSTTIKKKKTSNTNSDSKTTSAKTTTAKSTATKAVVTSTKTSKVAKPAAVKVTTTTTKKGNTTPKKTPTKRKTKKQKTATPTKVGAATTTKAAADSDNDNSDLDHDNAANSDSEEDEEFDYFSFKSDVNKTSNHNFSNSTLIEGSEIAQILDRLPEKHLEAKKNLIKSYVDNHTFREMFNDLKMSYNLLLSGYGSKKDFIQSFLKEYCTDGPAIQIYGYLPSFNIKDRFTSPILHCEHIKSLFDMKSHQYEQQQQQQQNQQQKKHNLTEFDSYQCLYIVIHNIDGVALRNAKVQRLLAYLSEITNIHFICSIDHFNSYMLWDINLQVQFNFITYSVPTYSSYTVETAYEVPLMNKGSKIQWKSIVTILKSLPPNARGVFKELLEYIIANKEQEREKKMPFNLLFEKCVDSFLVSSESMLNTLLVEFNDHGVIQTKLEHAISLSVQIIIFKLILNHVIKILVVKVIYREFNDVNFNIKMSYLTVFSFSMKHILDELNEKK</sequence>
<dbReference type="FunCoup" id="D3B912">
    <property type="interactions" value="772"/>
</dbReference>
<comment type="function">
    <text evidence="5">Component of the origin recognition complex (ORC) that binds origins of replication. DNA-binding is ATP-dependent. ORC is required to assemble the pre-replication complex necessary to initiate DNA replication.</text>
</comment>
<evidence type="ECO:0000256" key="2">
    <source>
        <dbReference type="ARBA" id="ARBA00007421"/>
    </source>
</evidence>
<proteinExistence type="inferred from homology"/>
<feature type="compositionally biased region" description="Basic residues" evidence="6">
    <location>
        <begin position="1"/>
        <end position="10"/>
    </location>
</feature>
<dbReference type="GO" id="GO:0005664">
    <property type="term" value="C:nuclear origin of replication recognition complex"/>
    <property type="evidence" value="ECO:0007669"/>
    <property type="project" value="UniProtKB-UniRule"/>
</dbReference>
<keyword evidence="10" id="KW-1185">Reference proteome</keyword>
<comment type="similarity">
    <text evidence="2 5">Belongs to the ORC2 family.</text>
</comment>
<feature type="region of interest" description="Disordered" evidence="6">
    <location>
        <begin position="1"/>
        <end position="115"/>
    </location>
</feature>
<evidence type="ECO:0000313" key="9">
    <source>
        <dbReference type="EMBL" id="EFA82051.1"/>
    </source>
</evidence>
<evidence type="ECO:0000256" key="1">
    <source>
        <dbReference type="ARBA" id="ARBA00004123"/>
    </source>
</evidence>
<feature type="compositionally biased region" description="Low complexity" evidence="6">
    <location>
        <begin position="11"/>
        <end position="66"/>
    </location>
</feature>
<dbReference type="Proteomes" id="UP000001396">
    <property type="component" value="Unassembled WGS sequence"/>
</dbReference>
<dbReference type="RefSeq" id="XP_020434168.1">
    <property type="nucleotide sequence ID" value="XM_020575852.1"/>
</dbReference>
<dbReference type="STRING" id="670386.D3B912"/>
<dbReference type="GeneID" id="31360442"/>
<comment type="subunit">
    <text evidence="5">Component of the origin recognition complex (ORC).</text>
</comment>
<dbReference type="GO" id="GO:0003688">
    <property type="term" value="F:DNA replication origin binding"/>
    <property type="evidence" value="ECO:0007669"/>
    <property type="project" value="UniProtKB-UniRule"/>
</dbReference>
<evidence type="ECO:0000256" key="4">
    <source>
        <dbReference type="ARBA" id="ARBA00023242"/>
    </source>
</evidence>
<comment type="subcellular location">
    <subcellularLocation>
        <location evidence="1 5">Nucleus</location>
    </subcellularLocation>
</comment>
<keyword evidence="3 5" id="KW-0235">DNA replication</keyword>
<dbReference type="Pfam" id="PF24882">
    <property type="entry name" value="WHD_ORC2"/>
    <property type="match status" value="1"/>
</dbReference>
<evidence type="ECO:0000259" key="8">
    <source>
        <dbReference type="Pfam" id="PF24882"/>
    </source>
</evidence>
<comment type="caution">
    <text evidence="9">The sequence shown here is derived from an EMBL/GenBank/DDBJ whole genome shotgun (WGS) entry which is preliminary data.</text>
</comment>
<name>D3B912_HETP5</name>
<evidence type="ECO:0000256" key="6">
    <source>
        <dbReference type="SAM" id="MobiDB-lite"/>
    </source>
</evidence>
<protein>
    <recommendedName>
        <fullName evidence="5">Origin recognition complex subunit 2</fullName>
    </recommendedName>
</protein>
<evidence type="ECO:0000313" key="10">
    <source>
        <dbReference type="Proteomes" id="UP000001396"/>
    </source>
</evidence>
<feature type="compositionally biased region" description="Low complexity" evidence="6">
    <location>
        <begin position="78"/>
        <end position="95"/>
    </location>
</feature>
<accession>D3B912</accession>
<dbReference type="AlphaFoldDB" id="D3B912"/>
<dbReference type="Pfam" id="PF04084">
    <property type="entry name" value="RecA-like_ORC2"/>
    <property type="match status" value="1"/>
</dbReference>
<organism evidence="9 10">
    <name type="scientific">Heterostelium pallidum (strain ATCC 26659 / Pp 5 / PN500)</name>
    <name type="common">Cellular slime mold</name>
    <name type="synonym">Polysphondylium pallidum</name>
    <dbReference type="NCBI Taxonomy" id="670386"/>
    <lineage>
        <taxon>Eukaryota</taxon>
        <taxon>Amoebozoa</taxon>
        <taxon>Evosea</taxon>
        <taxon>Eumycetozoa</taxon>
        <taxon>Dictyostelia</taxon>
        <taxon>Acytosteliales</taxon>
        <taxon>Acytosteliaceae</taxon>
        <taxon>Heterostelium</taxon>
    </lineage>
</organism>
<dbReference type="InterPro" id="IPR056773">
    <property type="entry name" value="WHD_ORC2"/>
</dbReference>
<dbReference type="PANTHER" id="PTHR14052:SF0">
    <property type="entry name" value="ORIGIN RECOGNITION COMPLEX SUBUNIT 2"/>
    <property type="match status" value="1"/>
</dbReference>
<dbReference type="OMA" id="SHIACIP"/>
<evidence type="ECO:0000259" key="7">
    <source>
        <dbReference type="Pfam" id="PF04084"/>
    </source>
</evidence>
<keyword evidence="4 5" id="KW-0539">Nucleus</keyword>
<dbReference type="EMBL" id="ADBJ01000021">
    <property type="protein sequence ID" value="EFA82051.1"/>
    <property type="molecule type" value="Genomic_DNA"/>
</dbReference>
<dbReference type="InterPro" id="IPR007220">
    <property type="entry name" value="ORC2"/>
</dbReference>
<dbReference type="PANTHER" id="PTHR14052">
    <property type="entry name" value="ORIGIN RECOGNITION COMPLEX SUBUNIT 2"/>
    <property type="match status" value="1"/>
</dbReference>
<dbReference type="InterPro" id="IPR056772">
    <property type="entry name" value="RecA-like_ORC2"/>
</dbReference>